<feature type="transmembrane region" description="Helical" evidence="1">
    <location>
        <begin position="331"/>
        <end position="354"/>
    </location>
</feature>
<feature type="transmembrane region" description="Helical" evidence="1">
    <location>
        <begin position="298"/>
        <end position="319"/>
    </location>
</feature>
<gene>
    <name evidence="2" type="ORF">GQ26_0141350</name>
</gene>
<reference evidence="2" key="1">
    <citation type="journal article" date="2014" name="PLoS Genet.">
        <title>Signature Gene Expression Reveals Novel Clues to the Molecular Mechanisms of Dimorphic Transition in Penicillium marneffei.</title>
        <authorList>
            <person name="Yang E."/>
            <person name="Wang G."/>
            <person name="Cai J."/>
            <person name="Woo P.C."/>
            <person name="Lau S.K."/>
            <person name="Yuen K.-Y."/>
            <person name="Chow W.-N."/>
            <person name="Lin X."/>
        </authorList>
    </citation>
    <scope>NUCLEOTIDE SEQUENCE [LARGE SCALE GENOMIC DNA]</scope>
    <source>
        <strain evidence="2">PM1</strain>
    </source>
</reference>
<name>A0A093VM39_TALMA</name>
<dbReference type="HOGENOM" id="CLU_035633_1_0_1"/>
<evidence type="ECO:0000313" key="2">
    <source>
        <dbReference type="EMBL" id="KFX47731.1"/>
    </source>
</evidence>
<keyword evidence="1" id="KW-0472">Membrane</keyword>
<sequence length="431" mass="47921">MGSVFIRPQGASKLRRAVCQFCEHSKRTETVSYSTLQSAPLRNVPQHPVRHVSNTQLRQEYAQLLALRLSAVKPLQISRRLLSSTPDIETSLIEVKEKCEALRRSDKAAPEEVVVALLQQCLHIVESFLKAQEQHENENSKVTPAVTAKKSTAASSLLGLDEKPATPGKSRIPKKAEPRILEIISQLSTELLVDEKVFISPEVLELYTKIHVLLKRAEYLPQIFSLYANKPIPEVNTSPIKFRQQNPNGLKNAISSKLANEALEIALEQKNLSLALAIIDTTFCAPAFTRAKLLKNAAVPLAGLATAPLASYVVATWAANLQNTMDPSMATGITFTATLAYIGFTSSVGIIAVATSNDQMERVSWAPGIPLRHRWLREEERAALDRVAMAWGFKDPYRRGEEEGEEWESLREFIGMRGMILDRTELMEGMQ</sequence>
<dbReference type="AlphaFoldDB" id="A0A093VM39"/>
<dbReference type="EMBL" id="JPOX01000014">
    <property type="protein sequence ID" value="KFX47731.1"/>
    <property type="molecule type" value="Genomic_DNA"/>
</dbReference>
<organism evidence="2">
    <name type="scientific">Talaromyces marneffei PM1</name>
    <dbReference type="NCBI Taxonomy" id="1077442"/>
    <lineage>
        <taxon>Eukaryota</taxon>
        <taxon>Fungi</taxon>
        <taxon>Dikarya</taxon>
        <taxon>Ascomycota</taxon>
        <taxon>Pezizomycotina</taxon>
        <taxon>Eurotiomycetes</taxon>
        <taxon>Eurotiomycetidae</taxon>
        <taxon>Eurotiales</taxon>
        <taxon>Trichocomaceae</taxon>
        <taxon>Talaromyces</taxon>
        <taxon>Talaromyces sect. Talaromyces</taxon>
    </lineage>
</organism>
<protein>
    <submittedName>
        <fullName evidence="2">Uncharacterized protein</fullName>
    </submittedName>
</protein>
<keyword evidence="1" id="KW-1133">Transmembrane helix</keyword>
<accession>A0A093VM39</accession>
<comment type="caution">
    <text evidence="2">The sequence shown here is derived from an EMBL/GenBank/DDBJ whole genome shotgun (WGS) entry which is preliminary data.</text>
</comment>
<proteinExistence type="predicted"/>
<evidence type="ECO:0000256" key="1">
    <source>
        <dbReference type="SAM" id="Phobius"/>
    </source>
</evidence>
<dbReference type="eggNOG" id="ENOG502RZ72">
    <property type="taxonomic scope" value="Eukaryota"/>
</dbReference>
<keyword evidence="1" id="KW-0812">Transmembrane</keyword>